<evidence type="ECO:0000259" key="2">
    <source>
        <dbReference type="Pfam" id="PF04984"/>
    </source>
</evidence>
<name>A0A832A673_9BACT</name>
<reference evidence="4" key="1">
    <citation type="journal article" date="2020" name="mSystems">
        <title>Genome- and Community-Level Interaction Insights into Carbon Utilization and Element Cycling Functions of Hydrothermarchaeota in Hydrothermal Sediment.</title>
        <authorList>
            <person name="Zhou Z."/>
            <person name="Liu Y."/>
            <person name="Xu W."/>
            <person name="Pan J."/>
            <person name="Luo Z.H."/>
            <person name="Li M."/>
        </authorList>
    </citation>
    <scope>NUCLEOTIDE SEQUENCE [LARGE SCALE GENOMIC DNA]</scope>
    <source>
        <strain evidence="4">SpSt-456</strain>
    </source>
</reference>
<dbReference type="InterPro" id="IPR052042">
    <property type="entry name" value="Tail_sheath_structural"/>
</dbReference>
<dbReference type="PANTHER" id="PTHR35861:SF1">
    <property type="entry name" value="PHAGE TAIL SHEATH PROTEIN"/>
    <property type="match status" value="1"/>
</dbReference>
<evidence type="ECO:0000313" key="4">
    <source>
        <dbReference type="EMBL" id="HFK98442.1"/>
    </source>
</evidence>
<dbReference type="Pfam" id="PF17482">
    <property type="entry name" value="Phage_sheath_1C"/>
    <property type="match status" value="1"/>
</dbReference>
<protein>
    <submittedName>
        <fullName evidence="4">Phage tail protein</fullName>
    </submittedName>
</protein>
<dbReference type="InterPro" id="IPR020287">
    <property type="entry name" value="Tail_sheath_C"/>
</dbReference>
<gene>
    <name evidence="4" type="ORF">ENS06_14105</name>
</gene>
<dbReference type="AlphaFoldDB" id="A0A832A673"/>
<feature type="domain" description="Tail sheath protein C-terminal" evidence="3">
    <location>
        <begin position="684"/>
        <end position="789"/>
    </location>
</feature>
<proteinExistence type="inferred from homology"/>
<dbReference type="Pfam" id="PF04984">
    <property type="entry name" value="Phage_sheath_1"/>
    <property type="match status" value="1"/>
</dbReference>
<comment type="caution">
    <text evidence="4">The sequence shown here is derived from an EMBL/GenBank/DDBJ whole genome shotgun (WGS) entry which is preliminary data.</text>
</comment>
<dbReference type="PANTHER" id="PTHR35861">
    <property type="match status" value="1"/>
</dbReference>
<accession>A0A832A673</accession>
<dbReference type="InterPro" id="IPR035089">
    <property type="entry name" value="Phage_sheath_subtilisin"/>
</dbReference>
<feature type="domain" description="Tail sheath protein subtilisin-like" evidence="2">
    <location>
        <begin position="514"/>
        <end position="683"/>
    </location>
</feature>
<evidence type="ECO:0000259" key="3">
    <source>
        <dbReference type="Pfam" id="PF17482"/>
    </source>
</evidence>
<dbReference type="Gene3D" id="3.40.50.11780">
    <property type="match status" value="2"/>
</dbReference>
<dbReference type="EMBL" id="DSTK01000039">
    <property type="protein sequence ID" value="HFK98442.1"/>
    <property type="molecule type" value="Genomic_DNA"/>
</dbReference>
<evidence type="ECO:0000256" key="1">
    <source>
        <dbReference type="ARBA" id="ARBA00008005"/>
    </source>
</evidence>
<organism evidence="4">
    <name type="scientific">Desulfacinum infernum</name>
    <dbReference type="NCBI Taxonomy" id="35837"/>
    <lineage>
        <taxon>Bacteria</taxon>
        <taxon>Pseudomonadati</taxon>
        <taxon>Thermodesulfobacteriota</taxon>
        <taxon>Syntrophobacteria</taxon>
        <taxon>Syntrophobacterales</taxon>
        <taxon>Syntrophobacteraceae</taxon>
        <taxon>Desulfacinum</taxon>
    </lineage>
</organism>
<comment type="similarity">
    <text evidence="1">Belongs to the myoviridae tail sheath protein family.</text>
</comment>
<sequence>MPEYLAPGVYVEEVSFRPKSIEGVGTSTTAFVGPTRKGPLTETPVMVTSFGEFERIFGGLENLSFSAAADEDPQKTNYMAHAVRAFFDNGGSRLYIARTFVPRTDGGGAVSSTGIAQSDLVVNAGGVRVRLTARMPGSGLNGRVTVTEKAVPVTAATLDKAPLGSLLRLQSTTPQAAVLMGGSPPFSLNDGDQLTLTTAAGSVSISFHGHPAEIQGDVVADPVDVPADTVLRVTLGGLDQAVPIPAGLTTLTDLAAFLNTRLRRGYARVEGGTRLVLGTDVRGTGAMVTVSALAALGFGADQSAVGTGNVANLDAVTVAEIDALLQNAGMAVRATTDPATGRLLLSTTETGTSAALRAEETPARTALGLPAEEARGRAAEGTVYYVRRSPGASGWVGGSDRATPLNTSTPLPAGSALILMNLESRDADNTVRVYEDVGFSPLHPRWIGSVMAQRPSRRSEALQNPYALQVEGDVHPFDLRQGLLGSGTSRDITLRGGNDGAEPTNTSTIPEAVAYTDALKLLESIDDIAIVAAPGYSDTAQYSAIQQSLIAHAENMRYRIAVLDSPPGVDMQEVREIRGAIDTTYAAYYYPWVMVSNPLSRPGNDRIPQEIAVPPSGFVTGIYARNDVQRGVWKAPANEVVRGAIRLEREITQAQQQVLNPLGVNCLRFFPGRGFRVWGARTASSDPEWKYVNVRRYFIFLEHSIDRSTQWVVFEPNGERLWGNVRATVSAFLYNQWVSGALLGAGPEEAYFVRCDRSTMTQDDLDNGRLICLIGVAVLKPAEFVIFRIGQKTADARA</sequence>